<dbReference type="RefSeq" id="WP_024763519.1">
    <property type="nucleotide sequence ID" value="NZ_CP049140.1"/>
</dbReference>
<dbReference type="PROSITE" id="PS51257">
    <property type="entry name" value="PROKAR_LIPOPROTEIN"/>
    <property type="match status" value="1"/>
</dbReference>
<evidence type="ECO:0008006" key="4">
    <source>
        <dbReference type="Google" id="ProtNLM"/>
    </source>
</evidence>
<evidence type="ECO:0000256" key="1">
    <source>
        <dbReference type="SAM" id="SignalP"/>
    </source>
</evidence>
<dbReference type="KEGG" id="pnt:G5B91_20135"/>
<organism evidence="2 3">
    <name type="scientific">Pseudomonas nitroreducens</name>
    <dbReference type="NCBI Taxonomy" id="46680"/>
    <lineage>
        <taxon>Bacteria</taxon>
        <taxon>Pseudomonadati</taxon>
        <taxon>Pseudomonadota</taxon>
        <taxon>Gammaproteobacteria</taxon>
        <taxon>Pseudomonadales</taxon>
        <taxon>Pseudomonadaceae</taxon>
        <taxon>Pseudomonas</taxon>
    </lineage>
</organism>
<gene>
    <name evidence="2" type="ORF">G5B91_20135</name>
</gene>
<dbReference type="Proteomes" id="UP000501063">
    <property type="component" value="Chromosome"/>
</dbReference>
<sequence>MKREFLVTACLLIAGCSSNAQFLVGTDSDPQGLTLDQLEAQNTAIRQTLAPCDTLFGVKTEKAEQKARTAWWLKVIGVTSASIVAPALTAANASANAAWIAGASGTGGAVIAVLDSADAMGISGVAALRGLTQLAKDIGPDIDIAEDIGKPYNERTAAAARAARKCRFQVPTVAPAAAPAPAPTPAPGAAKG</sequence>
<name>A0A6G6IZN7_PSENT</name>
<accession>A0A6G6IZN7</accession>
<proteinExistence type="predicted"/>
<evidence type="ECO:0000313" key="3">
    <source>
        <dbReference type="Proteomes" id="UP000501063"/>
    </source>
</evidence>
<dbReference type="GeneID" id="300409383"/>
<keyword evidence="1" id="KW-0732">Signal</keyword>
<dbReference type="EMBL" id="CP049140">
    <property type="protein sequence ID" value="QIE88454.1"/>
    <property type="molecule type" value="Genomic_DNA"/>
</dbReference>
<feature type="signal peptide" evidence="1">
    <location>
        <begin position="1"/>
        <end position="20"/>
    </location>
</feature>
<protein>
    <recommendedName>
        <fullName evidence="4">Lipoprotein</fullName>
    </recommendedName>
</protein>
<evidence type="ECO:0000313" key="2">
    <source>
        <dbReference type="EMBL" id="QIE88454.1"/>
    </source>
</evidence>
<dbReference type="AlphaFoldDB" id="A0A6G6IZN7"/>
<reference evidence="2 3" key="1">
    <citation type="submission" date="2020-02" db="EMBL/GenBank/DDBJ databases">
        <title>Integrative conjugative elements (ICEs) and plasmids drive adaptation of Pseudomonas nitroreducens strain HBP1 to wastewater environment.</title>
        <authorList>
            <person name="Sentchilo V."/>
            <person name="Carraro N."/>
            <person name="Bertelli C."/>
            <person name="van der Meer J.R."/>
        </authorList>
    </citation>
    <scope>NUCLEOTIDE SEQUENCE [LARGE SCALE GENOMIC DNA]</scope>
    <source>
        <strain evidence="2 3">HBP1</strain>
    </source>
</reference>
<feature type="chain" id="PRO_5026210329" description="Lipoprotein" evidence="1">
    <location>
        <begin position="21"/>
        <end position="192"/>
    </location>
</feature>